<sequence>MKMLLLLLLCLTVAFSSVKVGEKAPTFVLLDERDRRVDFGKFIDRPTIIYFTHNACHYCTQIIAFLKRVHSRYGEKVRILTINVMARDSRLIKAYKRAFDLPFPMFAGNDPRLIRAYGINFVPVIVFIDKEGIVRRVVEHYILEEELEESVKLIMGGG</sequence>
<feature type="chain" id="PRO_5027788226" evidence="1">
    <location>
        <begin position="21"/>
        <end position="158"/>
    </location>
</feature>
<accession>A0A7C5QF62</accession>
<dbReference type="InterPro" id="IPR036249">
    <property type="entry name" value="Thioredoxin-like_sf"/>
</dbReference>
<dbReference type="GO" id="GO:0016209">
    <property type="term" value="F:antioxidant activity"/>
    <property type="evidence" value="ECO:0007669"/>
    <property type="project" value="InterPro"/>
</dbReference>
<dbReference type="EMBL" id="DRNB01000244">
    <property type="protein sequence ID" value="HHJ64581.1"/>
    <property type="molecule type" value="Genomic_DNA"/>
</dbReference>
<dbReference type="InterPro" id="IPR050553">
    <property type="entry name" value="Thioredoxin_ResA/DsbE_sf"/>
</dbReference>
<reference evidence="3" key="1">
    <citation type="journal article" date="2020" name="mSystems">
        <title>Genome- and Community-Level Interaction Insights into Carbon Utilization and Element Cycling Functions of Hydrothermarchaeota in Hydrothermal Sediment.</title>
        <authorList>
            <person name="Zhou Z."/>
            <person name="Liu Y."/>
            <person name="Xu W."/>
            <person name="Pan J."/>
            <person name="Luo Z.H."/>
            <person name="Li M."/>
        </authorList>
    </citation>
    <scope>NUCLEOTIDE SEQUENCE [LARGE SCALE GENOMIC DNA]</scope>
    <source>
        <strain evidence="3">HyVt-501</strain>
    </source>
</reference>
<dbReference type="AlphaFoldDB" id="A0A7C5QF62"/>
<evidence type="ECO:0000259" key="2">
    <source>
        <dbReference type="PROSITE" id="PS51352"/>
    </source>
</evidence>
<keyword evidence="1" id="KW-0732">Signal</keyword>
<dbReference type="PANTHER" id="PTHR42852:SF17">
    <property type="entry name" value="THIOREDOXIN-LIKE PROTEIN HI_1115"/>
    <property type="match status" value="1"/>
</dbReference>
<dbReference type="GO" id="GO:0016491">
    <property type="term" value="F:oxidoreductase activity"/>
    <property type="evidence" value="ECO:0007669"/>
    <property type="project" value="InterPro"/>
</dbReference>
<dbReference type="InterPro" id="IPR013766">
    <property type="entry name" value="Thioredoxin_domain"/>
</dbReference>
<feature type="domain" description="Thioredoxin" evidence="2">
    <location>
        <begin position="18"/>
        <end position="156"/>
    </location>
</feature>
<evidence type="ECO:0000256" key="1">
    <source>
        <dbReference type="SAM" id="SignalP"/>
    </source>
</evidence>
<dbReference type="SUPFAM" id="SSF52833">
    <property type="entry name" value="Thioredoxin-like"/>
    <property type="match status" value="1"/>
</dbReference>
<gene>
    <name evidence="3" type="ORF">ENJ61_06700</name>
</gene>
<dbReference type="Gene3D" id="3.40.30.10">
    <property type="entry name" value="Glutaredoxin"/>
    <property type="match status" value="1"/>
</dbReference>
<comment type="caution">
    <text evidence="3">The sequence shown here is derived from an EMBL/GenBank/DDBJ whole genome shotgun (WGS) entry which is preliminary data.</text>
</comment>
<dbReference type="PANTHER" id="PTHR42852">
    <property type="entry name" value="THIOL:DISULFIDE INTERCHANGE PROTEIN DSBE"/>
    <property type="match status" value="1"/>
</dbReference>
<dbReference type="InterPro" id="IPR000866">
    <property type="entry name" value="AhpC/TSA"/>
</dbReference>
<dbReference type="CDD" id="cd02966">
    <property type="entry name" value="TlpA_like_family"/>
    <property type="match status" value="1"/>
</dbReference>
<proteinExistence type="predicted"/>
<protein>
    <submittedName>
        <fullName evidence="3">TlpA family protein disulfide reductase</fullName>
    </submittedName>
</protein>
<dbReference type="PROSITE" id="PS51352">
    <property type="entry name" value="THIOREDOXIN_2"/>
    <property type="match status" value="1"/>
</dbReference>
<dbReference type="Proteomes" id="UP000885792">
    <property type="component" value="Unassembled WGS sequence"/>
</dbReference>
<evidence type="ECO:0000313" key="3">
    <source>
        <dbReference type="EMBL" id="HHJ64581.1"/>
    </source>
</evidence>
<name>A0A7C5QF62_AQUAO</name>
<feature type="signal peptide" evidence="1">
    <location>
        <begin position="1"/>
        <end position="20"/>
    </location>
</feature>
<organism evidence="3">
    <name type="scientific">Aquifex aeolicus</name>
    <dbReference type="NCBI Taxonomy" id="63363"/>
    <lineage>
        <taxon>Bacteria</taxon>
        <taxon>Pseudomonadati</taxon>
        <taxon>Aquificota</taxon>
        <taxon>Aquificia</taxon>
        <taxon>Aquificales</taxon>
        <taxon>Aquificaceae</taxon>
        <taxon>Aquifex</taxon>
    </lineage>
</organism>
<dbReference type="Pfam" id="PF00578">
    <property type="entry name" value="AhpC-TSA"/>
    <property type="match status" value="1"/>
</dbReference>